<dbReference type="EMBL" id="CP029425">
    <property type="protein sequence ID" value="AWL91333.1"/>
    <property type="molecule type" value="Genomic_DNA"/>
</dbReference>
<evidence type="ECO:0000313" key="1">
    <source>
        <dbReference type="EMBL" id="AWL91333.1"/>
    </source>
</evidence>
<evidence type="ECO:0000313" key="2">
    <source>
        <dbReference type="Proteomes" id="UP000215703"/>
    </source>
</evidence>
<organism evidence="1 2">
    <name type="scientific">Bradyrhizobium ottawaense</name>
    <dbReference type="NCBI Taxonomy" id="931866"/>
    <lineage>
        <taxon>Bacteria</taxon>
        <taxon>Pseudomonadati</taxon>
        <taxon>Pseudomonadota</taxon>
        <taxon>Alphaproteobacteria</taxon>
        <taxon>Hyphomicrobiales</taxon>
        <taxon>Nitrobacteraceae</taxon>
        <taxon>Bradyrhizobium</taxon>
    </lineage>
</organism>
<gene>
    <name evidence="1" type="ORF">CIT37_02760</name>
</gene>
<protein>
    <submittedName>
        <fullName evidence="1">Uncharacterized protein</fullName>
    </submittedName>
</protein>
<dbReference type="OrthoDB" id="9153614at2"/>
<proteinExistence type="predicted"/>
<reference evidence="1 2" key="1">
    <citation type="journal article" date="2014" name="Int. J. Syst. Evol. Microbiol.">
        <title>Bradyrhizobium ottawaense sp. nov., a symbiotic nitrogen fixing bacterium from root nodules of soybeans in Canada.</title>
        <authorList>
            <person name="Yu X."/>
            <person name="Cloutier S."/>
            <person name="Tambong J.T."/>
            <person name="Bromfield E.S."/>
        </authorList>
    </citation>
    <scope>NUCLEOTIDE SEQUENCE [LARGE SCALE GENOMIC DNA]</scope>
    <source>
        <strain evidence="1 2">OO99</strain>
    </source>
</reference>
<dbReference type="Proteomes" id="UP000215703">
    <property type="component" value="Chromosome"/>
</dbReference>
<accession>A0A2U8P0Z3</accession>
<sequence length="60" mass="6585">MHRRHDLVTGFNTERRNLTQCVRGGATRNSEEAAVMAVEQRGCVILPASLRQPGRPGGAR</sequence>
<reference evidence="1 2" key="2">
    <citation type="journal article" date="2017" name="Syst. Appl. Microbiol.">
        <title>Soybeans inoculated with root zone soils of Canadian native legumes harbour diverse and novel Bradyrhizobium spp. that possess agricultural potential.</title>
        <authorList>
            <person name="Bromfield E.S.P."/>
            <person name="Cloutier S."/>
            <person name="Tambong J.T."/>
            <person name="Tran Thi T.V."/>
        </authorList>
    </citation>
    <scope>NUCLEOTIDE SEQUENCE [LARGE SCALE GENOMIC DNA]</scope>
    <source>
        <strain evidence="1 2">OO99</strain>
    </source>
</reference>
<name>A0A2U8P0Z3_9BRAD</name>
<dbReference type="AlphaFoldDB" id="A0A2U8P0Z3"/>